<reference evidence="1" key="1">
    <citation type="journal article" date="2020" name="Nature">
        <title>Giant virus diversity and host interactions through global metagenomics.</title>
        <authorList>
            <person name="Schulz F."/>
            <person name="Roux S."/>
            <person name="Paez-Espino D."/>
            <person name="Jungbluth S."/>
            <person name="Walsh D.A."/>
            <person name="Denef V.J."/>
            <person name="McMahon K.D."/>
            <person name="Konstantinidis K.T."/>
            <person name="Eloe-Fadrosh E.A."/>
            <person name="Kyrpides N.C."/>
            <person name="Woyke T."/>
        </authorList>
    </citation>
    <scope>NUCLEOTIDE SEQUENCE</scope>
    <source>
        <strain evidence="1">GVMAG-M-3300024301-20</strain>
    </source>
</reference>
<evidence type="ECO:0000313" key="1">
    <source>
        <dbReference type="EMBL" id="QHT95845.1"/>
    </source>
</evidence>
<proteinExistence type="predicted"/>
<protein>
    <submittedName>
        <fullName evidence="1">Uncharacterized protein</fullName>
    </submittedName>
</protein>
<name>A0A6C0ITL4_9ZZZZ</name>
<dbReference type="AlphaFoldDB" id="A0A6C0ITL4"/>
<dbReference type="EMBL" id="MN740246">
    <property type="protein sequence ID" value="QHT95845.1"/>
    <property type="molecule type" value="Genomic_DNA"/>
</dbReference>
<sequence length="181" mass="20957">MSTEVEKNNINAKNDNKLNNLKYKSMVLNGLVWPETKSVNDLNNLDIFLEKEKEKSSSNTEPWSKQDKTSKIKRLTIFAKHFQEENQLTDEEHNQLIAFFRDCLDRKKLLRVKDVICDKETGEIKSIPALQYNKASHNYTLKNIDKRISTIKSLGPTKKMNGTIKHISINDNDNSDTDNDE</sequence>
<accession>A0A6C0ITL4</accession>
<organism evidence="1">
    <name type="scientific">viral metagenome</name>
    <dbReference type="NCBI Taxonomy" id="1070528"/>
    <lineage>
        <taxon>unclassified sequences</taxon>
        <taxon>metagenomes</taxon>
        <taxon>organismal metagenomes</taxon>
    </lineage>
</organism>